<evidence type="ECO:0000313" key="3">
    <source>
        <dbReference type="WBParaSite" id="jg2858"/>
    </source>
</evidence>
<reference evidence="3" key="1">
    <citation type="submission" date="2022-11" db="UniProtKB">
        <authorList>
            <consortium name="WormBaseParasite"/>
        </authorList>
    </citation>
    <scope>IDENTIFICATION</scope>
</reference>
<name>A0A915E4V7_9BILA</name>
<protein>
    <submittedName>
        <fullName evidence="3">Uncharacterized protein</fullName>
    </submittedName>
</protein>
<feature type="compositionally biased region" description="Gly residues" evidence="1">
    <location>
        <begin position="63"/>
        <end position="82"/>
    </location>
</feature>
<sequence length="98" mass="10660">MFYLNKSNQKASFYSKYPKKKMSGDKGADLTFRDDKGGFLVEERWRAKFGDKGHLSFEKQGQGLAGGGKVDGKGVSGGGKQGPDGKVHVHLNPQGQKK</sequence>
<dbReference type="Proteomes" id="UP000887574">
    <property type="component" value="Unplaced"/>
</dbReference>
<feature type="region of interest" description="Disordered" evidence="1">
    <location>
        <begin position="57"/>
        <end position="98"/>
    </location>
</feature>
<evidence type="ECO:0000256" key="1">
    <source>
        <dbReference type="SAM" id="MobiDB-lite"/>
    </source>
</evidence>
<evidence type="ECO:0000313" key="2">
    <source>
        <dbReference type="Proteomes" id="UP000887574"/>
    </source>
</evidence>
<accession>A0A915E4V7</accession>
<proteinExistence type="predicted"/>
<dbReference type="WBParaSite" id="jg2858">
    <property type="protein sequence ID" value="jg2858"/>
    <property type="gene ID" value="jg2858"/>
</dbReference>
<dbReference type="AlphaFoldDB" id="A0A915E4V7"/>
<keyword evidence="2" id="KW-1185">Reference proteome</keyword>
<organism evidence="2 3">
    <name type="scientific">Ditylenchus dipsaci</name>
    <dbReference type="NCBI Taxonomy" id="166011"/>
    <lineage>
        <taxon>Eukaryota</taxon>
        <taxon>Metazoa</taxon>
        <taxon>Ecdysozoa</taxon>
        <taxon>Nematoda</taxon>
        <taxon>Chromadorea</taxon>
        <taxon>Rhabditida</taxon>
        <taxon>Tylenchina</taxon>
        <taxon>Tylenchomorpha</taxon>
        <taxon>Sphaerularioidea</taxon>
        <taxon>Anguinidae</taxon>
        <taxon>Anguininae</taxon>
        <taxon>Ditylenchus</taxon>
    </lineage>
</organism>